<dbReference type="Pfam" id="PF12323">
    <property type="entry name" value="HTH_OrfB_IS605"/>
    <property type="match status" value="1"/>
</dbReference>
<keyword evidence="6" id="KW-0238">DNA-binding</keyword>
<evidence type="ECO:0000313" key="13">
    <source>
        <dbReference type="Proteomes" id="UP000567293"/>
    </source>
</evidence>
<dbReference type="Pfam" id="PF01385">
    <property type="entry name" value="OrfB_IS605"/>
    <property type="match status" value="1"/>
</dbReference>
<feature type="non-terminal residue" evidence="12">
    <location>
        <position position="339"/>
    </location>
</feature>
<evidence type="ECO:0000256" key="6">
    <source>
        <dbReference type="ARBA" id="ARBA00023125"/>
    </source>
</evidence>
<sequence>MITAHKIVLDPNPAQENYFARACGTARFAYNWALAEWNRQYKAGERPSEASLRRQLNSLKDDAFPWMREVTKNAPQQAIKNLGTAFKNYFADLKKPKRQRRFRHPQFKKKGKHDSFRADNGADKDHPNAVEVDDKRVKLPVIGWVKMRESLRFVGKIKSAVVSRTADRWFVSLTVEIEHTPPNRENQAVVGVDLGIKALATLSDDTPPVENPKALRGNLKKLKRLSRSLSRKLKGSANRRKAKWKLARLHARIANIRNDVMHKLTTDLVTRFAVIGVEDLNVRGMMANGRLARAVADVGMFAFGRQLAYKAAMTGARVVMADRWFASSKTCSACGHVHT</sequence>
<reference evidence="12" key="1">
    <citation type="submission" date="2020-06" db="EMBL/GenBank/DDBJ databases">
        <title>Legume-microbial interactions unlock mineral nutrients during tropical forest succession.</title>
        <authorList>
            <person name="Epihov D.Z."/>
        </authorList>
    </citation>
    <scope>NUCLEOTIDE SEQUENCE [LARGE SCALE GENOMIC DNA]</scope>
    <source>
        <strain evidence="12">Pan2503</strain>
    </source>
</reference>
<feature type="compositionally biased region" description="Basic residues" evidence="8">
    <location>
        <begin position="100"/>
        <end position="112"/>
    </location>
</feature>
<evidence type="ECO:0000256" key="8">
    <source>
        <dbReference type="SAM" id="MobiDB-lite"/>
    </source>
</evidence>
<evidence type="ECO:0000256" key="3">
    <source>
        <dbReference type="ARBA" id="ARBA00022578"/>
    </source>
</evidence>
<keyword evidence="7" id="KW-0233">DNA recombination</keyword>
<protein>
    <submittedName>
        <fullName evidence="12">IS200/IS605 family element transposase accessory protein TnpB</fullName>
    </submittedName>
</protein>
<evidence type="ECO:0000256" key="5">
    <source>
        <dbReference type="ARBA" id="ARBA00022833"/>
    </source>
</evidence>
<dbReference type="GO" id="GO:0006310">
    <property type="term" value="P:DNA recombination"/>
    <property type="evidence" value="ECO:0007669"/>
    <property type="project" value="UniProtKB-KW"/>
</dbReference>
<evidence type="ECO:0000256" key="4">
    <source>
        <dbReference type="ARBA" id="ARBA00022723"/>
    </source>
</evidence>
<comment type="similarity">
    <text evidence="1">In the C-terminal section; belongs to the transposase 35 family.</text>
</comment>
<feature type="domain" description="Transposase putative helix-turn-helix" evidence="11">
    <location>
        <begin position="1"/>
        <end position="45"/>
    </location>
</feature>
<comment type="similarity">
    <text evidence="2">In the N-terminal section; belongs to the transposase 2 family.</text>
</comment>
<dbReference type="NCBIfam" id="NF040570">
    <property type="entry name" value="guided_TnpB"/>
    <property type="match status" value="1"/>
</dbReference>
<dbReference type="Pfam" id="PF07282">
    <property type="entry name" value="Cas12f1-like_TNB"/>
    <property type="match status" value="1"/>
</dbReference>
<dbReference type="EMBL" id="JACDQQ010002541">
    <property type="protein sequence ID" value="MBA0088525.1"/>
    <property type="molecule type" value="Genomic_DNA"/>
</dbReference>
<feature type="domain" description="Cas12f1-like TNB" evidence="10">
    <location>
        <begin position="303"/>
        <end position="337"/>
    </location>
</feature>
<gene>
    <name evidence="12" type="primary">tnpB</name>
    <name evidence="12" type="ORF">HRJ53_26360</name>
</gene>
<evidence type="ECO:0000259" key="9">
    <source>
        <dbReference type="Pfam" id="PF01385"/>
    </source>
</evidence>
<feature type="compositionally biased region" description="Basic and acidic residues" evidence="8">
    <location>
        <begin position="113"/>
        <end position="128"/>
    </location>
</feature>
<evidence type="ECO:0000259" key="11">
    <source>
        <dbReference type="Pfam" id="PF12323"/>
    </source>
</evidence>
<keyword evidence="3" id="KW-0815">Transposition</keyword>
<dbReference type="PANTHER" id="PTHR30405:SF25">
    <property type="entry name" value="RNA-GUIDED DNA ENDONUCLEASE INSQ-RELATED"/>
    <property type="match status" value="1"/>
</dbReference>
<feature type="region of interest" description="Disordered" evidence="8">
    <location>
        <begin position="100"/>
        <end position="128"/>
    </location>
</feature>
<name>A0A7V8NWH4_9BACT</name>
<keyword evidence="4" id="KW-0479">Metal-binding</keyword>
<dbReference type="GO" id="GO:0003677">
    <property type="term" value="F:DNA binding"/>
    <property type="evidence" value="ECO:0007669"/>
    <property type="project" value="UniProtKB-KW"/>
</dbReference>
<keyword evidence="5" id="KW-0862">Zinc</keyword>
<dbReference type="InterPro" id="IPR001959">
    <property type="entry name" value="Transposase"/>
</dbReference>
<evidence type="ECO:0000256" key="2">
    <source>
        <dbReference type="ARBA" id="ARBA00011044"/>
    </source>
</evidence>
<evidence type="ECO:0000256" key="7">
    <source>
        <dbReference type="ARBA" id="ARBA00023172"/>
    </source>
</evidence>
<dbReference type="GO" id="GO:0032196">
    <property type="term" value="P:transposition"/>
    <property type="evidence" value="ECO:0007669"/>
    <property type="project" value="UniProtKB-KW"/>
</dbReference>
<comment type="caution">
    <text evidence="12">The sequence shown here is derived from an EMBL/GenBank/DDBJ whole genome shotgun (WGS) entry which is preliminary data.</text>
</comment>
<dbReference type="AlphaFoldDB" id="A0A7V8NWH4"/>
<dbReference type="InterPro" id="IPR021027">
    <property type="entry name" value="Transposase_put_HTH"/>
</dbReference>
<dbReference type="InterPro" id="IPR051399">
    <property type="entry name" value="RNA-guided_DNA_endo/Transpos"/>
</dbReference>
<evidence type="ECO:0000259" key="10">
    <source>
        <dbReference type="Pfam" id="PF07282"/>
    </source>
</evidence>
<dbReference type="NCBIfam" id="TIGR01766">
    <property type="entry name" value="IS200/IS605 family accessory protein TnpB-like domain"/>
    <property type="match status" value="1"/>
</dbReference>
<dbReference type="InterPro" id="IPR010095">
    <property type="entry name" value="Cas12f1-like_TNB"/>
</dbReference>
<dbReference type="PANTHER" id="PTHR30405">
    <property type="entry name" value="TRANSPOSASE"/>
    <property type="match status" value="1"/>
</dbReference>
<evidence type="ECO:0000313" key="12">
    <source>
        <dbReference type="EMBL" id="MBA0088525.1"/>
    </source>
</evidence>
<accession>A0A7V8NWH4</accession>
<dbReference type="Proteomes" id="UP000567293">
    <property type="component" value="Unassembled WGS sequence"/>
</dbReference>
<keyword evidence="13" id="KW-1185">Reference proteome</keyword>
<organism evidence="12 13">
    <name type="scientific">Candidatus Acidiferrum panamense</name>
    <dbReference type="NCBI Taxonomy" id="2741543"/>
    <lineage>
        <taxon>Bacteria</taxon>
        <taxon>Pseudomonadati</taxon>
        <taxon>Acidobacteriota</taxon>
        <taxon>Terriglobia</taxon>
        <taxon>Candidatus Acidiferrales</taxon>
        <taxon>Candidatus Acidiferrum</taxon>
    </lineage>
</organism>
<evidence type="ECO:0000256" key="1">
    <source>
        <dbReference type="ARBA" id="ARBA00008761"/>
    </source>
</evidence>
<feature type="domain" description="Probable transposase IS891/IS1136/IS1341" evidence="9">
    <location>
        <begin position="173"/>
        <end position="287"/>
    </location>
</feature>
<proteinExistence type="inferred from homology"/>
<dbReference type="GO" id="GO:0046872">
    <property type="term" value="F:metal ion binding"/>
    <property type="evidence" value="ECO:0007669"/>
    <property type="project" value="UniProtKB-KW"/>
</dbReference>